<dbReference type="EMBL" id="RCMI01000106">
    <property type="protein sequence ID" value="KAG2934259.1"/>
    <property type="molecule type" value="Genomic_DNA"/>
</dbReference>
<name>A0A8T1D408_9STRA</name>
<evidence type="ECO:0000256" key="1">
    <source>
        <dbReference type="SAM" id="MobiDB-lite"/>
    </source>
</evidence>
<accession>A0A8T1D408</accession>
<protein>
    <submittedName>
        <fullName evidence="2">Uncharacterized protein</fullName>
    </submittedName>
</protein>
<feature type="compositionally biased region" description="Polar residues" evidence="1">
    <location>
        <begin position="115"/>
        <end position="137"/>
    </location>
</feature>
<organism evidence="2 3">
    <name type="scientific">Phytophthora cactorum</name>
    <dbReference type="NCBI Taxonomy" id="29920"/>
    <lineage>
        <taxon>Eukaryota</taxon>
        <taxon>Sar</taxon>
        <taxon>Stramenopiles</taxon>
        <taxon>Oomycota</taxon>
        <taxon>Peronosporomycetes</taxon>
        <taxon>Peronosporales</taxon>
        <taxon>Peronosporaceae</taxon>
        <taxon>Phytophthora</taxon>
    </lineage>
</organism>
<sequence length="137" mass="15125">MKGRFIINPFQELNLTPADRTSLEDLANQCITSNLQLCMKYMSGTTRRVDPQHWKPLKEKEKLKVYSERPEGVAAATASGNEPTGSGLPMILSSTSVSSVDCARAMMLKHHKVNHSSVERTMSSDDNSGEYSYASAQ</sequence>
<dbReference type="Proteomes" id="UP000774804">
    <property type="component" value="Unassembled WGS sequence"/>
</dbReference>
<evidence type="ECO:0000313" key="2">
    <source>
        <dbReference type="EMBL" id="KAG2934259.1"/>
    </source>
</evidence>
<evidence type="ECO:0000313" key="3">
    <source>
        <dbReference type="Proteomes" id="UP000774804"/>
    </source>
</evidence>
<gene>
    <name evidence="2" type="ORF">PC115_g5212</name>
</gene>
<comment type="caution">
    <text evidence="2">The sequence shown here is derived from an EMBL/GenBank/DDBJ whole genome shotgun (WGS) entry which is preliminary data.</text>
</comment>
<dbReference type="AlphaFoldDB" id="A0A8T1D408"/>
<proteinExistence type="predicted"/>
<reference evidence="2" key="1">
    <citation type="submission" date="2018-10" db="EMBL/GenBank/DDBJ databases">
        <title>Effector identification in a new, highly contiguous assembly of the strawberry crown rot pathogen Phytophthora cactorum.</title>
        <authorList>
            <person name="Armitage A.D."/>
            <person name="Nellist C.F."/>
            <person name="Bates H."/>
            <person name="Vickerstaff R.J."/>
            <person name="Harrison R.J."/>
        </authorList>
    </citation>
    <scope>NUCLEOTIDE SEQUENCE</scope>
    <source>
        <strain evidence="2">4032</strain>
    </source>
</reference>
<feature type="region of interest" description="Disordered" evidence="1">
    <location>
        <begin position="114"/>
        <end position="137"/>
    </location>
</feature>